<protein>
    <recommendedName>
        <fullName evidence="8">Ferredoxin</fullName>
    </recommendedName>
</protein>
<evidence type="ECO:0000256" key="8">
    <source>
        <dbReference type="RuleBase" id="RU368020"/>
    </source>
</evidence>
<evidence type="ECO:0000259" key="9">
    <source>
        <dbReference type="PROSITE" id="PS51379"/>
    </source>
</evidence>
<proteinExistence type="predicted"/>
<dbReference type="InterPro" id="IPR001080">
    <property type="entry name" value="3Fe4S_ferredoxin"/>
</dbReference>
<keyword evidence="7 8" id="KW-0411">Iron-sulfur</keyword>
<keyword evidence="11" id="KW-1185">Reference proteome</keyword>
<dbReference type="RefSeq" id="WP_270896806.1">
    <property type="nucleotide sequence ID" value="NZ_JBHSPF010000003.1"/>
</dbReference>
<evidence type="ECO:0000256" key="1">
    <source>
        <dbReference type="ARBA" id="ARBA00001966"/>
    </source>
</evidence>
<dbReference type="Gene3D" id="3.30.70.20">
    <property type="match status" value="1"/>
</dbReference>
<keyword evidence="5 8" id="KW-0249">Electron transport</keyword>
<sequence>MAKFTWVNKDTCISCGSCEEIAPDIFEYDEEGLSHVILDDNTGSQEVPEELEEDLIEAEECCPSESIKVQDVPFTHKVRVGE</sequence>
<dbReference type="PRINTS" id="PR00352">
    <property type="entry name" value="3FE4SFRDOXIN"/>
</dbReference>
<dbReference type="InterPro" id="IPR052395">
    <property type="entry name" value="ET_Ferredoxin"/>
</dbReference>
<keyword evidence="6 8" id="KW-0408">Iron</keyword>
<feature type="domain" description="4Fe-4S ferredoxin-type" evidence="9">
    <location>
        <begin position="3"/>
        <end position="31"/>
    </location>
</feature>
<reference evidence="11" key="1">
    <citation type="journal article" date="2019" name="Int. J. Syst. Evol. Microbiol.">
        <title>The Global Catalogue of Microorganisms (GCM) 10K type strain sequencing project: providing services to taxonomists for standard genome sequencing and annotation.</title>
        <authorList>
            <consortium name="The Broad Institute Genomics Platform"/>
            <consortium name="The Broad Institute Genome Sequencing Center for Infectious Disease"/>
            <person name="Wu L."/>
            <person name="Ma J."/>
        </authorList>
    </citation>
    <scope>NUCLEOTIDE SEQUENCE [LARGE SCALE GENOMIC DNA]</scope>
    <source>
        <strain evidence="11">CGMCC 1.15790</strain>
    </source>
</reference>
<evidence type="ECO:0000313" key="10">
    <source>
        <dbReference type="EMBL" id="MFC5627337.1"/>
    </source>
</evidence>
<gene>
    <name evidence="10" type="ORF">ACFPTR_00310</name>
</gene>
<dbReference type="InterPro" id="IPR017896">
    <property type="entry name" value="4Fe4S_Fe-S-bd"/>
</dbReference>
<dbReference type="PANTHER" id="PTHR39163">
    <property type="entry name" value="FERREDOXIN"/>
    <property type="match status" value="1"/>
</dbReference>
<keyword evidence="4 8" id="KW-0479">Metal-binding</keyword>
<evidence type="ECO:0000256" key="7">
    <source>
        <dbReference type="ARBA" id="ARBA00023014"/>
    </source>
</evidence>
<comment type="function">
    <text evidence="8">Ferredoxins are iron-sulfur proteins that transfer electrons in a wide variety of metabolic reactions.</text>
</comment>
<organism evidence="10 11">
    <name type="scientific">Aliibacillus thermotolerans</name>
    <dbReference type="NCBI Taxonomy" id="1834418"/>
    <lineage>
        <taxon>Bacteria</taxon>
        <taxon>Bacillati</taxon>
        <taxon>Bacillota</taxon>
        <taxon>Bacilli</taxon>
        <taxon>Bacillales</taxon>
        <taxon>Bacillaceae</taxon>
        <taxon>Aliibacillus</taxon>
    </lineage>
</organism>
<evidence type="ECO:0000256" key="2">
    <source>
        <dbReference type="ARBA" id="ARBA00022448"/>
    </source>
</evidence>
<evidence type="ECO:0000256" key="5">
    <source>
        <dbReference type="ARBA" id="ARBA00022982"/>
    </source>
</evidence>
<evidence type="ECO:0000256" key="6">
    <source>
        <dbReference type="ARBA" id="ARBA00023004"/>
    </source>
</evidence>
<dbReference type="PROSITE" id="PS51379">
    <property type="entry name" value="4FE4S_FER_2"/>
    <property type="match status" value="1"/>
</dbReference>
<dbReference type="PANTHER" id="PTHR39163:SF1">
    <property type="entry name" value="FERREDOXIN"/>
    <property type="match status" value="1"/>
</dbReference>
<dbReference type="SUPFAM" id="SSF54862">
    <property type="entry name" value="4Fe-4S ferredoxins"/>
    <property type="match status" value="1"/>
</dbReference>
<comment type="cofactor">
    <cofactor evidence="1">
        <name>[4Fe-4S] cluster</name>
        <dbReference type="ChEBI" id="CHEBI:49883"/>
    </cofactor>
</comment>
<evidence type="ECO:0000256" key="4">
    <source>
        <dbReference type="ARBA" id="ARBA00022723"/>
    </source>
</evidence>
<dbReference type="Pfam" id="PF13370">
    <property type="entry name" value="Fer4_13"/>
    <property type="match status" value="1"/>
</dbReference>
<keyword evidence="3" id="KW-0004">4Fe-4S</keyword>
<keyword evidence="2 8" id="KW-0813">Transport</keyword>
<dbReference type="EMBL" id="JBHSPF010000003">
    <property type="protein sequence ID" value="MFC5627337.1"/>
    <property type="molecule type" value="Genomic_DNA"/>
</dbReference>
<accession>A0ABW0U1J5</accession>
<evidence type="ECO:0000313" key="11">
    <source>
        <dbReference type="Proteomes" id="UP001596143"/>
    </source>
</evidence>
<name>A0ABW0U1J5_9BACI</name>
<dbReference type="Proteomes" id="UP001596143">
    <property type="component" value="Unassembled WGS sequence"/>
</dbReference>
<comment type="caution">
    <text evidence="10">The sequence shown here is derived from an EMBL/GenBank/DDBJ whole genome shotgun (WGS) entry which is preliminary data.</text>
</comment>
<evidence type="ECO:0000256" key="3">
    <source>
        <dbReference type="ARBA" id="ARBA00022485"/>
    </source>
</evidence>